<dbReference type="Proteomes" id="UP001221686">
    <property type="component" value="Unassembled WGS sequence"/>
</dbReference>
<sequence length="54" mass="5991">MDVTRDRDFPMLFEEISPQGPLALARLRRLRSDLCCLFVAGGVISAVIRLALMG</sequence>
<name>A0ABT5DXX0_9BACT</name>
<keyword evidence="1" id="KW-0812">Transmembrane</keyword>
<protein>
    <submittedName>
        <fullName evidence="2">Uncharacterized protein</fullName>
    </submittedName>
</protein>
<dbReference type="RefSeq" id="WP_272086925.1">
    <property type="nucleotide sequence ID" value="NZ_JAQNDL010000001.1"/>
</dbReference>
<keyword evidence="1" id="KW-1133">Transmembrane helix</keyword>
<gene>
    <name evidence="2" type="ORF">POL25_16180</name>
</gene>
<evidence type="ECO:0000256" key="1">
    <source>
        <dbReference type="SAM" id="Phobius"/>
    </source>
</evidence>
<proteinExistence type="predicted"/>
<dbReference type="EMBL" id="JAQNDL010000001">
    <property type="protein sequence ID" value="MDC0718448.1"/>
    <property type="molecule type" value="Genomic_DNA"/>
</dbReference>
<organism evidence="2 3">
    <name type="scientific">Nannocystis bainbridge</name>
    <dbReference type="NCBI Taxonomy" id="2995303"/>
    <lineage>
        <taxon>Bacteria</taxon>
        <taxon>Pseudomonadati</taxon>
        <taxon>Myxococcota</taxon>
        <taxon>Polyangia</taxon>
        <taxon>Nannocystales</taxon>
        <taxon>Nannocystaceae</taxon>
        <taxon>Nannocystis</taxon>
    </lineage>
</organism>
<keyword evidence="1" id="KW-0472">Membrane</keyword>
<feature type="transmembrane region" description="Helical" evidence="1">
    <location>
        <begin position="34"/>
        <end position="52"/>
    </location>
</feature>
<evidence type="ECO:0000313" key="3">
    <source>
        <dbReference type="Proteomes" id="UP001221686"/>
    </source>
</evidence>
<accession>A0ABT5DXX0</accession>
<reference evidence="2 3" key="1">
    <citation type="submission" date="2022-11" db="EMBL/GenBank/DDBJ databases">
        <title>Minimal conservation of predation-associated metabolite biosynthetic gene clusters underscores biosynthetic potential of Myxococcota including descriptions for ten novel species: Archangium lansinium sp. nov., Myxococcus landrumus sp. nov., Nannocystis bai.</title>
        <authorList>
            <person name="Ahearne A."/>
            <person name="Stevens C."/>
            <person name="Dowd S."/>
        </authorList>
    </citation>
    <scope>NUCLEOTIDE SEQUENCE [LARGE SCALE GENOMIC DNA]</scope>
    <source>
        <strain evidence="2 3">BB15-2</strain>
    </source>
</reference>
<evidence type="ECO:0000313" key="2">
    <source>
        <dbReference type="EMBL" id="MDC0718448.1"/>
    </source>
</evidence>
<comment type="caution">
    <text evidence="2">The sequence shown here is derived from an EMBL/GenBank/DDBJ whole genome shotgun (WGS) entry which is preliminary data.</text>
</comment>
<keyword evidence="3" id="KW-1185">Reference proteome</keyword>